<dbReference type="Proteomes" id="UP000826656">
    <property type="component" value="Unassembled WGS sequence"/>
</dbReference>
<reference evidence="1 2" key="1">
    <citation type="journal article" date="2021" name="bioRxiv">
        <title>Chromosome-scale and haplotype-resolved genome assembly of a tetraploid potato cultivar.</title>
        <authorList>
            <person name="Sun H."/>
            <person name="Jiao W.-B."/>
            <person name="Krause K."/>
            <person name="Campoy J.A."/>
            <person name="Goel M."/>
            <person name="Folz-Donahue K."/>
            <person name="Kukat C."/>
            <person name="Huettel B."/>
            <person name="Schneeberger K."/>
        </authorList>
    </citation>
    <scope>NUCLEOTIDE SEQUENCE [LARGE SCALE GENOMIC DNA]</scope>
    <source>
        <strain evidence="1">SolTubOtavaFocal</strain>
        <tissue evidence="1">Leaves</tissue>
    </source>
</reference>
<dbReference type="EMBL" id="JAIVGD010000018">
    <property type="protein sequence ID" value="KAH0754676.1"/>
    <property type="molecule type" value="Genomic_DNA"/>
</dbReference>
<keyword evidence="2" id="KW-1185">Reference proteome</keyword>
<sequence>MEEKIDDKVKAGILAYVDSLGITLGSNRKSFSNEQVSNKSIEDYQQSLSPVSVVDPKKLDEVLVPGISEM</sequence>
<proteinExistence type="predicted"/>
<accession>A0ABQ7US94</accession>
<name>A0ABQ7US94_SOLTU</name>
<comment type="caution">
    <text evidence="1">The sequence shown here is derived from an EMBL/GenBank/DDBJ whole genome shotgun (WGS) entry which is preliminary data.</text>
</comment>
<protein>
    <submittedName>
        <fullName evidence="1">Uncharacterized protein</fullName>
    </submittedName>
</protein>
<gene>
    <name evidence="1" type="ORF">KY290_024946</name>
</gene>
<evidence type="ECO:0000313" key="2">
    <source>
        <dbReference type="Proteomes" id="UP000826656"/>
    </source>
</evidence>
<evidence type="ECO:0000313" key="1">
    <source>
        <dbReference type="EMBL" id="KAH0754676.1"/>
    </source>
</evidence>
<organism evidence="1 2">
    <name type="scientific">Solanum tuberosum</name>
    <name type="common">Potato</name>
    <dbReference type="NCBI Taxonomy" id="4113"/>
    <lineage>
        <taxon>Eukaryota</taxon>
        <taxon>Viridiplantae</taxon>
        <taxon>Streptophyta</taxon>
        <taxon>Embryophyta</taxon>
        <taxon>Tracheophyta</taxon>
        <taxon>Spermatophyta</taxon>
        <taxon>Magnoliopsida</taxon>
        <taxon>eudicotyledons</taxon>
        <taxon>Gunneridae</taxon>
        <taxon>Pentapetalae</taxon>
        <taxon>asterids</taxon>
        <taxon>lamiids</taxon>
        <taxon>Solanales</taxon>
        <taxon>Solanaceae</taxon>
        <taxon>Solanoideae</taxon>
        <taxon>Solaneae</taxon>
        <taxon>Solanum</taxon>
    </lineage>
</organism>